<dbReference type="Gene3D" id="2.60.120.740">
    <property type="match status" value="4"/>
</dbReference>
<feature type="domain" description="SUEL-type lectin" evidence="2">
    <location>
        <begin position="242"/>
        <end position="329"/>
    </location>
</feature>
<name>A0ABP0FA81_CLALP</name>
<accession>A0ABP0FA81</accession>
<dbReference type="CDD" id="cd22827">
    <property type="entry name" value="Gal_Rha_Lectin_SUL-I-like"/>
    <property type="match status" value="4"/>
</dbReference>
<comment type="caution">
    <text evidence="3">The sequence shown here is derived from an EMBL/GenBank/DDBJ whole genome shotgun (WGS) entry which is preliminary data.</text>
</comment>
<sequence length="427" mass="47131">MKILILAFVFLPLASALANQVKSVVICENDQATISCPKNNTLFIKYGYYGRKSNLSCPSPNTKTTNCVAKGSLQKMKKLCGHKESCQLEAENSIYGDPCKGTPKYIYVEYICQKSDSTKPAAANSTTPSKPPTKETAVICENTNKIVSCPASTHIVINSAYYGRKNNKTCPSKNINTTNCQAFGSLRKIRKLCDLKQSCELEATDSIYGNPCNGTFKYINVVYECKSGPPPPPAGKKRNVIACENHNVHVTCPKGDVIYVLDGFYGRKNAKTCPSKVNHNITCAAHNSLEKIMQTCNYKNSCVLRPINLLYGDPCIGVYKYISMNYMCLPTPLGPFKKVACQPHTLDVSCPAGKKIDVVNGYYGRLNSHTCPSFHILTTKCYAFGSSQLLAFTCDGRQSCSIKASNRFFGNPCWGTQKYLQMHYYCV</sequence>
<evidence type="ECO:0000259" key="2">
    <source>
        <dbReference type="PROSITE" id="PS50228"/>
    </source>
</evidence>
<feature type="signal peptide" evidence="1">
    <location>
        <begin position="1"/>
        <end position="18"/>
    </location>
</feature>
<feature type="domain" description="SUEL-type lectin" evidence="2">
    <location>
        <begin position="340"/>
        <end position="427"/>
    </location>
</feature>
<keyword evidence="1" id="KW-0732">Signal</keyword>
<dbReference type="InterPro" id="IPR043159">
    <property type="entry name" value="Lectin_gal-bd_sf"/>
</dbReference>
<reference evidence="3 4" key="1">
    <citation type="submission" date="2024-02" db="EMBL/GenBank/DDBJ databases">
        <authorList>
            <person name="Daric V."/>
            <person name="Darras S."/>
        </authorList>
    </citation>
    <scope>NUCLEOTIDE SEQUENCE [LARGE SCALE GENOMIC DNA]</scope>
</reference>
<dbReference type="PROSITE" id="PS50228">
    <property type="entry name" value="SUEL_LECTIN"/>
    <property type="match status" value="4"/>
</dbReference>
<dbReference type="EMBL" id="CAWYQH010000035">
    <property type="protein sequence ID" value="CAK8676565.1"/>
    <property type="molecule type" value="Genomic_DNA"/>
</dbReference>
<dbReference type="InterPro" id="IPR000922">
    <property type="entry name" value="Lectin_gal-bd_dom"/>
</dbReference>
<evidence type="ECO:0000313" key="3">
    <source>
        <dbReference type="EMBL" id="CAK8676565.1"/>
    </source>
</evidence>
<evidence type="ECO:0000256" key="1">
    <source>
        <dbReference type="SAM" id="SignalP"/>
    </source>
</evidence>
<gene>
    <name evidence="3" type="ORF">CVLEPA_LOCUS6023</name>
</gene>
<feature type="domain" description="SUEL-type lectin" evidence="2">
    <location>
        <begin position="139"/>
        <end position="226"/>
    </location>
</feature>
<feature type="chain" id="PRO_5046924861" description="SUEL-type lectin domain-containing protein" evidence="1">
    <location>
        <begin position="19"/>
        <end position="427"/>
    </location>
</feature>
<dbReference type="PANTHER" id="PTHR46780">
    <property type="entry name" value="PROTEIN EVA-1"/>
    <property type="match status" value="1"/>
</dbReference>
<protein>
    <recommendedName>
        <fullName evidence="2">SUEL-type lectin domain-containing protein</fullName>
    </recommendedName>
</protein>
<dbReference type="Pfam" id="PF02140">
    <property type="entry name" value="SUEL_Lectin"/>
    <property type="match status" value="4"/>
</dbReference>
<dbReference type="Proteomes" id="UP001642483">
    <property type="component" value="Unassembled WGS sequence"/>
</dbReference>
<evidence type="ECO:0000313" key="4">
    <source>
        <dbReference type="Proteomes" id="UP001642483"/>
    </source>
</evidence>
<keyword evidence="4" id="KW-1185">Reference proteome</keyword>
<feature type="domain" description="SUEL-type lectin" evidence="2">
    <location>
        <begin position="26"/>
        <end position="113"/>
    </location>
</feature>
<proteinExistence type="predicted"/>
<organism evidence="3 4">
    <name type="scientific">Clavelina lepadiformis</name>
    <name type="common">Light-bulb sea squirt</name>
    <name type="synonym">Ascidia lepadiformis</name>
    <dbReference type="NCBI Taxonomy" id="159417"/>
    <lineage>
        <taxon>Eukaryota</taxon>
        <taxon>Metazoa</taxon>
        <taxon>Chordata</taxon>
        <taxon>Tunicata</taxon>
        <taxon>Ascidiacea</taxon>
        <taxon>Aplousobranchia</taxon>
        <taxon>Clavelinidae</taxon>
        <taxon>Clavelina</taxon>
    </lineage>
</organism>